<evidence type="ECO:0000256" key="1">
    <source>
        <dbReference type="ARBA" id="ARBA00022801"/>
    </source>
</evidence>
<organism evidence="5 6">
    <name type="scientific">Echinicola vietnamensis (strain DSM 17526 / LMG 23754 / KMM 6221)</name>
    <dbReference type="NCBI Taxonomy" id="926556"/>
    <lineage>
        <taxon>Bacteria</taxon>
        <taxon>Pseudomonadati</taxon>
        <taxon>Bacteroidota</taxon>
        <taxon>Cytophagia</taxon>
        <taxon>Cytophagales</taxon>
        <taxon>Cyclobacteriaceae</taxon>
        <taxon>Echinicola</taxon>
    </lineage>
</organism>
<sequence>MIASLGLGVVLLSCGGENQTQEKEVATSSSAQSFSGERWSKEKAQAWYADQDWLVGANFNPSNSINQLEMWQEETFSPALIDKELGWAEEIGMNTMRVYLHDLAYQQDPDGFLDRMDQMLVLMEKHQMKPLFVIFDSCWDPFPEAGEQRPPKPHVHNSGWVQSPGYYALEDSTQYPRLEKYVKAVVGRFADDERILGWDIWNEPDNDTGVSYRDKEHPNKAAYVLPLMKDAFAWARSQNPSQPLTSGVWLGDWSSEDVMSHLQLAQLHLSDIISFHNYDSPEEFQKRINWLKRYDRPMLCTEYMARPNGSTFEGFLPIAKAENIAMFNWGLVDGKTQTKYPWDSWEKTYTDEPALWFHEVFHTDGSPYKKSETDLIKSLTGR</sequence>
<dbReference type="PATRIC" id="fig|926556.3.peg.2897"/>
<dbReference type="InterPro" id="IPR001547">
    <property type="entry name" value="Glyco_hydro_5"/>
</dbReference>
<proteinExistence type="inferred from homology"/>
<reference evidence="6" key="1">
    <citation type="submission" date="2012-02" db="EMBL/GenBank/DDBJ databases">
        <title>The complete genome of Echinicola vietnamensis DSM 17526.</title>
        <authorList>
            <person name="Lucas S."/>
            <person name="Copeland A."/>
            <person name="Lapidus A."/>
            <person name="Glavina del Rio T."/>
            <person name="Dalin E."/>
            <person name="Tice H."/>
            <person name="Bruce D."/>
            <person name="Goodwin L."/>
            <person name="Pitluck S."/>
            <person name="Peters L."/>
            <person name="Ovchinnikova G."/>
            <person name="Teshima H."/>
            <person name="Kyrpides N."/>
            <person name="Mavromatis K."/>
            <person name="Ivanova N."/>
            <person name="Brettin T."/>
            <person name="Detter J.C."/>
            <person name="Han C."/>
            <person name="Larimer F."/>
            <person name="Land M."/>
            <person name="Hauser L."/>
            <person name="Markowitz V."/>
            <person name="Cheng J.-F."/>
            <person name="Hugenholtz P."/>
            <person name="Woyke T."/>
            <person name="Wu D."/>
            <person name="Brambilla E."/>
            <person name="Klenk H.-P."/>
            <person name="Eisen J.A."/>
        </authorList>
    </citation>
    <scope>NUCLEOTIDE SEQUENCE [LARGE SCALE GENOMIC DNA]</scope>
    <source>
        <strain evidence="6">DSM 17526 / LMG 23754 / KMM 6221</strain>
    </source>
</reference>
<keyword evidence="6" id="KW-1185">Reference proteome</keyword>
<name>L0G106_ECHVK</name>
<dbReference type="SUPFAM" id="SSF51445">
    <property type="entry name" value="(Trans)glycosidases"/>
    <property type="match status" value="1"/>
</dbReference>
<evidence type="ECO:0000259" key="4">
    <source>
        <dbReference type="Pfam" id="PF00150"/>
    </source>
</evidence>
<keyword evidence="5" id="KW-0624">Polysaccharide degradation</keyword>
<keyword evidence="5" id="KW-0858">Xylan degradation</keyword>
<evidence type="ECO:0000313" key="5">
    <source>
        <dbReference type="EMBL" id="AGA78988.1"/>
    </source>
</evidence>
<keyword evidence="5" id="KW-0119">Carbohydrate metabolism</keyword>
<dbReference type="GO" id="GO:0045493">
    <property type="term" value="P:xylan catabolic process"/>
    <property type="evidence" value="ECO:0007669"/>
    <property type="project" value="UniProtKB-KW"/>
</dbReference>
<dbReference type="InterPro" id="IPR017853">
    <property type="entry name" value="GH"/>
</dbReference>
<evidence type="ECO:0000256" key="2">
    <source>
        <dbReference type="ARBA" id="ARBA00023295"/>
    </source>
</evidence>
<dbReference type="GO" id="GO:0004553">
    <property type="term" value="F:hydrolase activity, hydrolyzing O-glycosyl compounds"/>
    <property type="evidence" value="ECO:0007669"/>
    <property type="project" value="InterPro"/>
</dbReference>
<dbReference type="STRING" id="926556.Echvi_2748"/>
<evidence type="ECO:0000313" key="6">
    <source>
        <dbReference type="Proteomes" id="UP000010796"/>
    </source>
</evidence>
<keyword evidence="1 3" id="KW-0378">Hydrolase</keyword>
<accession>L0G106</accession>
<protein>
    <submittedName>
        <fullName evidence="5">Beta-1,4-xylanase</fullName>
    </submittedName>
</protein>
<feature type="domain" description="Glycoside hydrolase family 5" evidence="4">
    <location>
        <begin position="108"/>
        <end position="330"/>
    </location>
</feature>
<comment type="similarity">
    <text evidence="3">Belongs to the glycosyl hydrolase 5 (cellulase A) family.</text>
</comment>
<keyword evidence="2 3" id="KW-0326">Glycosidase</keyword>
<dbReference type="HOGENOM" id="CLU_764481_0_0_10"/>
<dbReference type="Pfam" id="PF00150">
    <property type="entry name" value="Cellulase"/>
    <property type="match status" value="1"/>
</dbReference>
<gene>
    <name evidence="5" type="ordered locus">Echvi_2748</name>
</gene>
<dbReference type="EMBL" id="CP003346">
    <property type="protein sequence ID" value="AGA78988.1"/>
    <property type="molecule type" value="Genomic_DNA"/>
</dbReference>
<dbReference type="Proteomes" id="UP000010796">
    <property type="component" value="Chromosome"/>
</dbReference>
<dbReference type="AlphaFoldDB" id="L0G106"/>
<dbReference type="KEGG" id="evi:Echvi_2748"/>
<evidence type="ECO:0000256" key="3">
    <source>
        <dbReference type="RuleBase" id="RU361153"/>
    </source>
</evidence>
<dbReference type="Gene3D" id="3.20.20.80">
    <property type="entry name" value="Glycosidases"/>
    <property type="match status" value="1"/>
</dbReference>
<dbReference type="eggNOG" id="COG3693">
    <property type="taxonomic scope" value="Bacteria"/>
</dbReference>